<gene>
    <name evidence="1" type="ORF">H9X91_09370</name>
</gene>
<evidence type="ECO:0000313" key="2">
    <source>
        <dbReference type="Proteomes" id="UP000719500"/>
    </source>
</evidence>
<reference evidence="1 2" key="1">
    <citation type="journal article" date="2021" name="Sci. Rep.">
        <title>The distribution of antibiotic resistance genes in chicken gut microbiota commensals.</title>
        <authorList>
            <person name="Juricova H."/>
            <person name="Matiasovicova J."/>
            <person name="Kubasova T."/>
            <person name="Cejkova D."/>
            <person name="Rychlik I."/>
        </authorList>
    </citation>
    <scope>NUCLEOTIDE SEQUENCE [LARGE SCALE GENOMIC DNA]</scope>
    <source>
        <strain evidence="1 2">An411</strain>
    </source>
</reference>
<dbReference type="Proteomes" id="UP000719500">
    <property type="component" value="Unassembled WGS sequence"/>
</dbReference>
<sequence length="165" mass="18843">MGFLNKKPIMKTEGFHLIDLNEDNVQAIFERCLITEQTTDTIGTSIMDVELGLLNKHIPVLFDKKKIGQEKKAIQYLYGQLLSRHQEKNSISLNEVFQKYNGETWTESNGAVLKFLHLGSATTSIMPFDCQSKAAPLPFLYPATLSPKDPNFPAWWEAHKVEWED</sequence>
<accession>A0ABS2FVG8</accession>
<comment type="caution">
    <text evidence="1">The sequence shown here is derived from an EMBL/GenBank/DDBJ whole genome shotgun (WGS) entry which is preliminary data.</text>
</comment>
<evidence type="ECO:0000313" key="1">
    <source>
        <dbReference type="EMBL" id="MBM6851642.1"/>
    </source>
</evidence>
<dbReference type="EMBL" id="JACSNX010000014">
    <property type="protein sequence ID" value="MBM6851642.1"/>
    <property type="molecule type" value="Genomic_DNA"/>
</dbReference>
<organism evidence="1 2">
    <name type="scientific">Oscillibacter valericigenes</name>
    <dbReference type="NCBI Taxonomy" id="351091"/>
    <lineage>
        <taxon>Bacteria</taxon>
        <taxon>Bacillati</taxon>
        <taxon>Bacillota</taxon>
        <taxon>Clostridia</taxon>
        <taxon>Eubacteriales</taxon>
        <taxon>Oscillospiraceae</taxon>
        <taxon>Oscillibacter</taxon>
    </lineage>
</organism>
<protein>
    <submittedName>
        <fullName evidence="1">Uncharacterized protein</fullName>
    </submittedName>
</protein>
<keyword evidence="2" id="KW-1185">Reference proteome</keyword>
<proteinExistence type="predicted"/>
<name>A0ABS2FVG8_9FIRM</name>
<dbReference type="RefSeq" id="WP_204804572.1">
    <property type="nucleotide sequence ID" value="NZ_JACSNX010000014.1"/>
</dbReference>